<dbReference type="PRINTS" id="PR00109">
    <property type="entry name" value="TYRKINASE"/>
</dbReference>
<dbReference type="PROSITE" id="PS50011">
    <property type="entry name" value="PROTEIN_KINASE_DOM"/>
    <property type="match status" value="1"/>
</dbReference>
<evidence type="ECO:0000259" key="8">
    <source>
        <dbReference type="PROSITE" id="PS50011"/>
    </source>
</evidence>
<evidence type="ECO:0000256" key="2">
    <source>
        <dbReference type="ARBA" id="ARBA00022679"/>
    </source>
</evidence>
<evidence type="ECO:0000256" key="3">
    <source>
        <dbReference type="ARBA" id="ARBA00022741"/>
    </source>
</evidence>
<sequence length="1408" mass="155645">MQLVHERYALHAVIGQGAFGKVWKAVDTQTGVFVALKQIERRDPTKTKTLEREFLRDAMTEINLMSELSHENIVRYLGCFVEQQGLYIVLELVDFGSLKSLLRQYMELSEKFIASCVCQILRGLEYLHGQGIVHKDIKAANILMTSTGTCKLSDFGLSQRLQDVDPSVVEGSPYWLAPEVLNEQGVSTRSDVWSLGATVIELLTTNPPFHDMNSFAAMFNISTLTEMPLPPNISPECASFLASCFRIEPKERPTCAELLRFPWISAHDPLQSQKGSSVPRPLTLEMVPPISEKLDPQDSEAKEAKEAKEAIDRDEATISFSSEDELEAVANDMVEGGLGGVCGDISTDTHTTVQLLTYLSDEALTKYSLDDAWKLAELISRDGRGLEPGPAATIFLNVLLGRHGLFALLRRAEFVLDAIRGDFCASAYAEVYNSISFHLDRLYSTMPITDKLLHDRLRVVRDRLQRGKPLSGGLVGGESFFTQRDSTHTTGTKTPKPLSASVPLRGHGATGLNPGFLLLNVGLPAQSRNYLALGSAQILIHSSALSLLDFERAKKVKGRESKVGLGQLRGAFWKEAASLYLYEYCRALIHLILLLGKASQQTLISLLASGLPYLLRKVLEFSLADPGRLLGLDEPTFLRDLRFAAEAELENARTKNGEASESVVATTATILQHLSAVHSCLYGDKPVERQRGAKSFLADVQSEIRRGKIAFRLPSRPGEGKESVCAATELTSRGSTTLACIPLQNGIDGGLTPRLLLLTSVESAENLTARGSAPTDLGAPAHSVSDDSPRDCYVETPREEESAVTLQSLMLDSAFALLRAVLETDFCAYSDAFSCGPTHYLICHSQMLPLIGSFIGFKDARYAIISIELISKLLRRQMEPLRLPDDEDYALQAARRTYDIGGSSRNVSPGGAPKASQVAIASLDLSSSPTIISDEQYMQLFLLDNTYDYLAKALNSLVFWDVLRPIYGDALQSASLYRIAAVGHGVDWSVPACSRSVAIDFSLEATARVRSVLVSPGGFETYGRLLVLNEWRLDAIERGVRAFCQLVDVDNRFEVIHQTVIRAYLNFVGVVALCLPDESQLPMGFPEGSLHQRLRNLVREMLRRVGRLVSVESFFDSVGQATTEALVGLLLEIVKSRADALTGHATEIIGKLVLRNACHCLALSKGLIPACYRLYYAFRDTPNLPATLQAKPIDIIFQTALLQPRRQYDMDGRHLRRGVVKYDRLISRIIDDFAAPDEGKHRQERVTLIFELSDTYAVKSLSLLSWLLDRQKDASSALRRQLSQIITSPRNLCLLAPLLAKNSAPEAAKALLRFMKQDERVPAYFATDRAFLQNLCGKLHATSEEITRRDCMTILEHVYAYSRRPRVVINAFDLPSLMCSIACEEGERPISMRARALLIAFQAFTVIN</sequence>
<evidence type="ECO:0000256" key="5">
    <source>
        <dbReference type="ARBA" id="ARBA00022840"/>
    </source>
</evidence>
<evidence type="ECO:0000313" key="9">
    <source>
        <dbReference type="EMBL" id="TNJ26885.1"/>
    </source>
</evidence>
<keyword evidence="5 6" id="KW-0067">ATP-binding</keyword>
<dbReference type="GO" id="GO:0005524">
    <property type="term" value="F:ATP binding"/>
    <property type="evidence" value="ECO:0007669"/>
    <property type="project" value="UniProtKB-UniRule"/>
</dbReference>
<dbReference type="GO" id="GO:0004674">
    <property type="term" value="F:protein serine/threonine kinase activity"/>
    <property type="evidence" value="ECO:0007669"/>
    <property type="project" value="UniProtKB-KW"/>
</dbReference>
<feature type="binding site" evidence="6">
    <location>
        <position position="37"/>
    </location>
    <ligand>
        <name>ATP</name>
        <dbReference type="ChEBI" id="CHEBI:30616"/>
    </ligand>
</feature>
<dbReference type="InterPro" id="IPR017441">
    <property type="entry name" value="Protein_kinase_ATP_BS"/>
</dbReference>
<dbReference type="InterPro" id="IPR001245">
    <property type="entry name" value="Ser-Thr/Tyr_kinase_cat_dom"/>
</dbReference>
<evidence type="ECO:0000256" key="6">
    <source>
        <dbReference type="PROSITE-ProRule" id="PRU10141"/>
    </source>
</evidence>
<keyword evidence="3 6" id="KW-0547">Nucleotide-binding</keyword>
<keyword evidence="2" id="KW-0808">Transferase</keyword>
<dbReference type="SUPFAM" id="SSF56112">
    <property type="entry name" value="Protein kinase-like (PK-like)"/>
    <property type="match status" value="1"/>
</dbReference>
<dbReference type="SMART" id="SM00220">
    <property type="entry name" value="S_TKc"/>
    <property type="match status" value="1"/>
</dbReference>
<dbReference type="InterPro" id="IPR011009">
    <property type="entry name" value="Kinase-like_dom_sf"/>
</dbReference>
<keyword evidence="10" id="KW-1185">Reference proteome</keyword>
<dbReference type="Proteomes" id="UP000315496">
    <property type="component" value="Chromosome 4"/>
</dbReference>
<accession>A0A4Z1SPT0</accession>
<proteinExistence type="predicted"/>
<dbReference type="PANTHER" id="PTHR11584">
    <property type="entry name" value="SERINE/THREONINE PROTEIN KINASE"/>
    <property type="match status" value="1"/>
</dbReference>
<evidence type="ECO:0000256" key="7">
    <source>
        <dbReference type="SAM" id="MobiDB-lite"/>
    </source>
</evidence>
<dbReference type="InterPro" id="IPR000719">
    <property type="entry name" value="Prot_kinase_dom"/>
</dbReference>
<comment type="caution">
    <text evidence="9">The sequence shown here is derived from an EMBL/GenBank/DDBJ whole genome shotgun (WGS) entry which is preliminary data.</text>
</comment>
<feature type="region of interest" description="Disordered" evidence="7">
    <location>
        <begin position="770"/>
        <end position="790"/>
    </location>
</feature>
<evidence type="ECO:0000256" key="4">
    <source>
        <dbReference type="ARBA" id="ARBA00022777"/>
    </source>
</evidence>
<dbReference type="Pfam" id="PF00069">
    <property type="entry name" value="Pkinase"/>
    <property type="match status" value="1"/>
</dbReference>
<dbReference type="OrthoDB" id="266718at2759"/>
<protein>
    <submittedName>
        <fullName evidence="9">Kinase, STE STE11</fullName>
    </submittedName>
</protein>
<dbReference type="PROSITE" id="PS00107">
    <property type="entry name" value="PROTEIN_KINASE_ATP"/>
    <property type="match status" value="1"/>
</dbReference>
<evidence type="ECO:0000256" key="1">
    <source>
        <dbReference type="ARBA" id="ARBA00022527"/>
    </source>
</evidence>
<keyword evidence="4 9" id="KW-0418">Kinase</keyword>
<name>A0A4Z1SPT0_GIAMU</name>
<feature type="domain" description="Protein kinase" evidence="8">
    <location>
        <begin position="8"/>
        <end position="264"/>
    </location>
</feature>
<dbReference type="VEuPathDB" id="GiardiaDB:GMRT_10535"/>
<dbReference type="InterPro" id="IPR008271">
    <property type="entry name" value="Ser/Thr_kinase_AS"/>
</dbReference>
<organism evidence="9 10">
    <name type="scientific">Giardia muris</name>
    <dbReference type="NCBI Taxonomy" id="5742"/>
    <lineage>
        <taxon>Eukaryota</taxon>
        <taxon>Metamonada</taxon>
        <taxon>Diplomonadida</taxon>
        <taxon>Hexamitidae</taxon>
        <taxon>Giardiinae</taxon>
        <taxon>Giardia</taxon>
    </lineage>
</organism>
<reference evidence="9 10" key="1">
    <citation type="submission" date="2019-05" db="EMBL/GenBank/DDBJ databases">
        <title>The compact genome of Giardia muris reveals important steps in the evolution of intestinal protozoan parasites.</title>
        <authorList>
            <person name="Xu F."/>
            <person name="Jimenez-Gonzalez A."/>
            <person name="Einarsson E."/>
            <person name="Astvaldsson A."/>
            <person name="Peirasmaki D."/>
            <person name="Eckmann L."/>
            <person name="Andersson J.O."/>
            <person name="Svard S.G."/>
            <person name="Jerlstrom-Hultqvist J."/>
        </authorList>
    </citation>
    <scope>NUCLEOTIDE SEQUENCE [LARGE SCALE GENOMIC DNA]</scope>
    <source>
        <strain evidence="9 10">Roberts-Thomson</strain>
    </source>
</reference>
<dbReference type="PROSITE" id="PS00108">
    <property type="entry name" value="PROTEIN_KINASE_ST"/>
    <property type="match status" value="1"/>
</dbReference>
<keyword evidence="1" id="KW-0723">Serine/threonine-protein kinase</keyword>
<evidence type="ECO:0000313" key="10">
    <source>
        <dbReference type="Proteomes" id="UP000315496"/>
    </source>
</evidence>
<dbReference type="EMBL" id="VDLU01000004">
    <property type="protein sequence ID" value="TNJ26885.1"/>
    <property type="molecule type" value="Genomic_DNA"/>
</dbReference>
<dbReference type="PANTHER" id="PTHR11584:SF369">
    <property type="entry name" value="MITOGEN-ACTIVATED PROTEIN KINASE KINASE KINASE 19-RELATED"/>
    <property type="match status" value="1"/>
</dbReference>
<gene>
    <name evidence="9" type="ORF">GMRT_10535</name>
</gene>
<dbReference type="Gene3D" id="1.10.510.10">
    <property type="entry name" value="Transferase(Phosphotransferase) domain 1"/>
    <property type="match status" value="1"/>
</dbReference>